<dbReference type="Proteomes" id="UP000215914">
    <property type="component" value="Chromosome 16"/>
</dbReference>
<feature type="region of interest" description="Disordered" evidence="1">
    <location>
        <begin position="84"/>
        <end position="108"/>
    </location>
</feature>
<dbReference type="Gramene" id="mRNA:HanXRQr2_Chr08g0355261">
    <property type="protein sequence ID" value="CDS:HanXRQr2_Chr08g0355261.1"/>
    <property type="gene ID" value="HanXRQr2_Chr08g0355261"/>
</dbReference>
<feature type="compositionally biased region" description="Polar residues" evidence="1">
    <location>
        <begin position="89"/>
        <end position="98"/>
    </location>
</feature>
<dbReference type="PANTHER" id="PTHR33095">
    <property type="entry name" value="OS07G0619500 PROTEIN"/>
    <property type="match status" value="1"/>
</dbReference>
<dbReference type="AlphaFoldDB" id="A0A251S0L8"/>
<evidence type="ECO:0000256" key="1">
    <source>
        <dbReference type="SAM" id="MobiDB-lite"/>
    </source>
</evidence>
<keyword evidence="4" id="KW-1185">Reference proteome</keyword>
<accession>A0A251S0L8</accession>
<organism evidence="3 4">
    <name type="scientific">Helianthus annuus</name>
    <name type="common">Common sunflower</name>
    <dbReference type="NCBI Taxonomy" id="4232"/>
    <lineage>
        <taxon>Eukaryota</taxon>
        <taxon>Viridiplantae</taxon>
        <taxon>Streptophyta</taxon>
        <taxon>Embryophyta</taxon>
        <taxon>Tracheophyta</taxon>
        <taxon>Spermatophyta</taxon>
        <taxon>Magnoliopsida</taxon>
        <taxon>eudicotyledons</taxon>
        <taxon>Gunneridae</taxon>
        <taxon>Pentapetalae</taxon>
        <taxon>asterids</taxon>
        <taxon>campanulids</taxon>
        <taxon>Asterales</taxon>
        <taxon>Asteraceae</taxon>
        <taxon>Asteroideae</taxon>
        <taxon>Heliantheae alliance</taxon>
        <taxon>Heliantheae</taxon>
        <taxon>Helianthus</taxon>
    </lineage>
</organism>
<reference evidence="2" key="3">
    <citation type="submission" date="2020-06" db="EMBL/GenBank/DDBJ databases">
        <title>Helianthus annuus Genome sequencing and assembly Release 2.</title>
        <authorList>
            <person name="Gouzy J."/>
            <person name="Langlade N."/>
            <person name="Munos S."/>
        </authorList>
    </citation>
    <scope>NUCLEOTIDE SEQUENCE</scope>
    <source>
        <tissue evidence="2">Leaves</tissue>
    </source>
</reference>
<reference evidence="2 4" key="1">
    <citation type="journal article" date="2017" name="Nature">
        <title>The sunflower genome provides insights into oil metabolism, flowering and Asterid evolution.</title>
        <authorList>
            <person name="Badouin H."/>
            <person name="Gouzy J."/>
            <person name="Grassa C.J."/>
            <person name="Murat F."/>
            <person name="Staton S.E."/>
            <person name="Cottret L."/>
            <person name="Lelandais-Briere C."/>
            <person name="Owens G.L."/>
            <person name="Carrere S."/>
            <person name="Mayjonade B."/>
            <person name="Legrand L."/>
            <person name="Gill N."/>
            <person name="Kane N.C."/>
            <person name="Bowers J.E."/>
            <person name="Hubner S."/>
            <person name="Bellec A."/>
            <person name="Berard A."/>
            <person name="Berges H."/>
            <person name="Blanchet N."/>
            <person name="Boniface M.C."/>
            <person name="Brunel D."/>
            <person name="Catrice O."/>
            <person name="Chaidir N."/>
            <person name="Claudel C."/>
            <person name="Donnadieu C."/>
            <person name="Faraut T."/>
            <person name="Fievet G."/>
            <person name="Helmstetter N."/>
            <person name="King M."/>
            <person name="Knapp S.J."/>
            <person name="Lai Z."/>
            <person name="Le Paslier M.C."/>
            <person name="Lippi Y."/>
            <person name="Lorenzon L."/>
            <person name="Mandel J.R."/>
            <person name="Marage G."/>
            <person name="Marchand G."/>
            <person name="Marquand E."/>
            <person name="Bret-Mestries E."/>
            <person name="Morien E."/>
            <person name="Nambeesan S."/>
            <person name="Nguyen T."/>
            <person name="Pegot-Espagnet P."/>
            <person name="Pouilly N."/>
            <person name="Raftis F."/>
            <person name="Sallet E."/>
            <person name="Schiex T."/>
            <person name="Thomas J."/>
            <person name="Vandecasteele C."/>
            <person name="Vares D."/>
            <person name="Vear F."/>
            <person name="Vautrin S."/>
            <person name="Crespi M."/>
            <person name="Mangin B."/>
            <person name="Burke J.M."/>
            <person name="Salse J."/>
            <person name="Munos S."/>
            <person name="Vincourt P."/>
            <person name="Rieseberg L.H."/>
            <person name="Langlade N.B."/>
        </authorList>
    </citation>
    <scope>NUCLEOTIDE SEQUENCE [LARGE SCALE GENOMIC DNA]</scope>
    <source>
        <strain evidence="4">cv. SF193</strain>
        <tissue evidence="2">Leaves</tissue>
    </source>
</reference>
<dbReference type="PANTHER" id="PTHR33095:SF23">
    <property type="entry name" value="DUF1645 FAMILY PROTEIN"/>
    <property type="match status" value="1"/>
</dbReference>
<protein>
    <submittedName>
        <fullName evidence="3">Uncharacterized protein</fullName>
    </submittedName>
</protein>
<proteinExistence type="predicted"/>
<dbReference type="EMBL" id="MNCJ02000323">
    <property type="protein sequence ID" value="KAF5796734.1"/>
    <property type="molecule type" value="Genomic_DNA"/>
</dbReference>
<dbReference type="InterPro" id="IPR012442">
    <property type="entry name" value="DUF1645_plant"/>
</dbReference>
<dbReference type="FunCoup" id="A0A251S0L8">
    <property type="interactions" value="49"/>
</dbReference>
<sequence>MMRPPPPPPSPPQLAIQFSSLNSISQSFTSNNSSNNLADIAARVVAEFRNDDDDIYNFIQDDNEPEINSTENHDDIYNFTDDVTHESEPNPTENLNLNKNDDVSESEDSDEEFEFAVDSIFFNGEILQRYPLFDRSLLLNDVVHKSDSKPVRQPLRKLFKLETETETASFSSSESDDLNGATPGTYCIWKPEIKSVTKKSNSTGSCSKRWRFRNLINRSNSDISVNAAKDASVIVVRHLTATKKRTEKVKKVEKTAKVEPVTVTDEVKSRNKSDKTVTEGNRIRSYLPYKPDLVGLSRNLHPF</sequence>
<evidence type="ECO:0000313" key="4">
    <source>
        <dbReference type="Proteomes" id="UP000215914"/>
    </source>
</evidence>
<gene>
    <name evidence="3" type="ORF">HannXRQ_Chr16g0517331</name>
    <name evidence="2" type="ORF">HanXRQr2_Chr08g0355261</name>
</gene>
<evidence type="ECO:0000313" key="3">
    <source>
        <dbReference type="EMBL" id="OTF92022.1"/>
    </source>
</evidence>
<dbReference type="Pfam" id="PF07816">
    <property type="entry name" value="DUF1645"/>
    <property type="match status" value="1"/>
</dbReference>
<dbReference type="STRING" id="4232.A0A251S0L8"/>
<dbReference type="InParanoid" id="A0A251S0L8"/>
<dbReference type="EMBL" id="CM007905">
    <property type="protein sequence ID" value="OTF92022.1"/>
    <property type="molecule type" value="Genomic_DNA"/>
</dbReference>
<dbReference type="OMA" id="AHEMHYL"/>
<dbReference type="OrthoDB" id="666789at2759"/>
<reference evidence="3" key="2">
    <citation type="submission" date="2017-02" db="EMBL/GenBank/DDBJ databases">
        <title>Sunflower complete genome.</title>
        <authorList>
            <person name="Langlade N."/>
            <person name="Munos S."/>
        </authorList>
    </citation>
    <scope>NUCLEOTIDE SEQUENCE [LARGE SCALE GENOMIC DNA]</scope>
    <source>
        <tissue evidence="3">Leaves</tissue>
    </source>
</reference>
<name>A0A251S0L8_HELAN</name>
<evidence type="ECO:0000313" key="2">
    <source>
        <dbReference type="EMBL" id="KAF5796734.1"/>
    </source>
</evidence>